<evidence type="ECO:0000256" key="1">
    <source>
        <dbReference type="SAM" id="MobiDB-lite"/>
    </source>
</evidence>
<dbReference type="Proteomes" id="UP001611383">
    <property type="component" value="Chromosome"/>
</dbReference>
<proteinExistence type="predicted"/>
<evidence type="ECO:0000313" key="2">
    <source>
        <dbReference type="EMBL" id="WNG48138.1"/>
    </source>
</evidence>
<protein>
    <submittedName>
        <fullName evidence="2">Uncharacterized protein</fullName>
    </submittedName>
</protein>
<evidence type="ECO:0000313" key="3">
    <source>
        <dbReference type="Proteomes" id="UP001611383"/>
    </source>
</evidence>
<sequence>MPIYRSLGRLDAFLKDVVLPPGPFGETALRQLFGGIWVLDYRSRPIVGGSSFTVWLALEQELAIPLFVQPGAKLVLGERRSGLTFITAQVDITTGFAITLRDLRIDLQLGDPLGGGGDPTGFSFKGDIRVSNELELTATDIRVTANVPGLFEPGSTLEVAGFHLGRECVALTWSSGFSEEGAAVLLTLRAVFGDPLRELRLDVGLLGTSRTFSLPGVKLQTPDDAQLSLVLGGKDRALTRAALCLTLPPEQGLTLLSDFAWERGEEREVQGDAERPAQEPMLRLGLTANEPVTLMLLDFQWNEAKLPRFLQQLRRRLPALDYGSPASLCDVSDLDASGINPDSWGIHFKFNPDALPFDLPFLKQDRGAPGEQQLLQVRPKTLEVDGVNIVLPVEITVNFGPLSLQTTTELVFNWHTFSFEVKHNEGLKLYAQTEVLGPQEEHLGLRWRFKAAAEPQQDGSTKWHLFTLATKDHNYQLQQAPGAAFEVEYLHVSNEPIVFAITDFALGSKGLNVTATVTDKPARLNGIDTRFRFTDSRLVIIENEIQDFTLSGSGPLPPALVGDAMADISLQLAQRNGALALVSGGARLRGSKLLHCQGTRFEFQIDALGLRFVNEGGFHLYFTLTGSAQFKLAPGDDAEGALALLPTLRIDLVETPLTGDTRVIAKHVRFLIELPRPLSFNFLGAFELELRGIGFVPQADVFDGDPAMLLTGQLKFAQGAGDTPDTRVDYHRLYIGLPKPGSFLPRLHFANLPVALNLGAAFRLNGVVDFEDSATAKGFSGEGTLQIQGLPTFAAAFAFLRVRRDENSPWLRAWFIYLEGRGLSLMIPVVQLYIREVGLGFGYRYTLASIKAADRANDVRKLLAELKTLSRTQGDLSKRDRWALDLEEPGEDPRWTIVLRALISQTSASASPLHYDENAERLIACLFLLDAVIAFRSDLTFFMAVRGWLNANYYDYVSNYKGLRERPFLSGFVLLSPRQKRFLAHVASNPNGQLGPHPPLPEFVEKALQSVQFSATLLVEPGLLHYELGWPNMLRWSQKLGPLQAEMRGGFIWRLSRDEFVTGTSYLARASLEVKAELNLGIVGVRVSASAHVAFGARYIGLLSLRNPLGDSALYGGIGIEAHIRFSIEFWIRLKLGFIKITKTFRFSFGIDFTAGLEVGLVGLSASGVGLRGRGTLSVAVMGRRFHLSVNLGLNEGAVTTARQRTDRVLQYGLEATDVEGIPGTEGATPLRAGEGARALMATAPELAAAPRRASVTRAPFQVPGYSVFVVRDANPDGEHHFVLLPRGERDEDGRQVEEVGFLPVPPPDGTSYDGGYHDFELEVPVAQGETYRMWQYEPLTDDWVERVASEGTIRASWRARWEAVLESGESHPLDATGTAVEGEPTQQDLTLQQYLRNAFVTDDEDQPISDPDPLPGARTVEDERVQNPSDTAFEAAVRGAVEQFRGSPFFKRDPKVEYERLLADAYNDATTIYRADAKVPGDPTEQRTLQKQEQAHQMRGMVVHDMVADLRAWTAAADRNDPELLLLVRKSVAFQMGLVFRVRGTPKWLDDVAEPGEPTPTVRQRLGPDDLVCAGAPMEVRTFNVRNTDFARNPPQFQRVQQLTDARTIALAWDLVWETPPGENLTEAQRSPEHHLVHYHVRRRSLDSNAPETVYTLKGAQTLHRGTDAEGNDVLRQLRPRFQLVDHFNEETLDDLAALPAEGRSYLYTITPYDFAGNAGRPLTLVATRYPSEPPLVPVNAECTVRYRLERSALDVHDSTTPQVVRPDRLFVEWSEPSASDDRPQVPVEKYVLVFRRESSLPIGSYGLDSATQRPRARSLPTSNARPLPTDVRIELNPQGPRQARFAEVTPEELEARGVLPRGAWRPESWRLFLQTVSVNRVPSALAPVQLLLRVERSSETYSGPVPDTERREERRPAELEWLPFPTRLPLLPPEDQRATVGDAHFPMPTPAGADAGADWGRFSSVLEGLDRGELGGVTHQLHPGNLRCIRFRWNQGPSGAAEHPLDLYAGYRLLELDADAHTTETFVDPEKLARALRVLQEVQMLPAEDLALVPGDTLATNQWEAWYPSTLQRRKEPASRAEGSENPLGPWFSWRESILVWPEWPGLTDGGGFRATALHPALQRLVKLLQFPPEGASWPAFVVDLQASPPAQPGSFADFLRVTAPRADPYGWSVLQRLGLSVTLSLRVEPSAANAQVGGEVVGPAELLRTVHAALAWEGVLRGTDETGSPVPDVTPHAHVELLFQPGRAVSLQGAAAPLDGLLARVQVSLRPVVRQTAVYSTLDVEAPAGLDVGLLFLMEQGMRCSLVDAGDPAAGQTELATEPDLELTRLRRDWRVPASGRLRLLLRAPLRSSVTRPADNLPDLGVLLKQPLSAEQRTELAAQFGTWLEYRSEPTPYLIVKQSPHTLEDREGLLELLGATEADAVALILGLSTSTFSVTDERSATFVSTVDELAAAFAPDTGSLAAAQWERLRRYTESLSSTDPALPEAQKIRVPTSGSELKRVLPDVLAWAQRFFDHTGRMDGLTGGDDVAMAPEGPWFATAYPRVGAPAQASPDASGRLTYDHILEDPWAHNYRFYLRPYGRYDLLWDSLRQSPRLYTQLPATPETLPDPRVGGLDVVLDRIRPVDSPLVLFSGRLDAPGTPANPAAPGSTWEVIVGQHEEQALAERNQTLARQLGFRQVAFTLLRAFAFPEWLEQLKTAASLSEPPALDLVEGHWPALPGALPARPTHVDLSRPVGDATARALDLPVRLGAFQRGAQVVQWEALPFYYEHRLLLVAQTNSVVSRLNEVRQRDFEYLAPEPYARVEGVYREGWSSPFAKQGESGVVDLRARGLHIPLRRLWESLPPSARERWSSEAPELGKRKPSWVPDLDTVYQVVESNAGNVEVQAELFFDHQAQQYQVRQLGSRFLASVAGLTLPAAARGSEEDRFVLGVTLVQVTEVELSRPYTDDERAALDDATQVKLEFRGRQLAFAGVMTHADRRALNLLDAADQTVLDRVHDGWYALEPVSGAVPVPGDLADTVDFVMPEELPLSWVGPVSQADAQALRALGGDAEFLRAVETLITAGTGAAPDRVVRASAPRGPEPIPASLQGKAALTRNTEGTAYATVRWTGSLFPEHRTEVARWAQVAALADAMREVAEAMDAADTRRPLPPARPFPSELPPVLADRLVLLDTALRWEGPAPTAAQRTALAALEGDAAFLDARARLLAAIDTDRSVPLAAPPPRRPTQDTLPASINQLILSPTRLEWRGALPTNEQKATCLALTGDPAFVAGVQRLMAQVSDMFRSVDIPAEVVRPEADALPDVLRGQLTYGPGTLRWTAPAPDEAQRAALLALVGDVDFAQAVVALVLAIDADQEVPMEPVVRRPRQEDLSVALNAQLFITPREVEWRGHFDDASQRAALLALPGDAPFLEAVASMVAELDTRVTEVPFTVPVRPVLDAGHPLANQLTLGRALLRHHGLMTREEAGLLRAAFTSGADRASVVRLYEASQAKGMENRALHIRTRRGSARPGEARPLDPLPL</sequence>
<dbReference type="RefSeq" id="WP_395805288.1">
    <property type="nucleotide sequence ID" value="NZ_CP043494.1"/>
</dbReference>
<name>A0ABY9WYD6_9BACT</name>
<feature type="region of interest" description="Disordered" evidence="1">
    <location>
        <begin position="1807"/>
        <end position="1836"/>
    </location>
</feature>
<dbReference type="EMBL" id="CP043494">
    <property type="protein sequence ID" value="WNG48138.1"/>
    <property type="molecule type" value="Genomic_DNA"/>
</dbReference>
<feature type="region of interest" description="Disordered" evidence="1">
    <location>
        <begin position="3507"/>
        <end position="3527"/>
    </location>
</feature>
<organism evidence="2 3">
    <name type="scientific">Archangium minus</name>
    <dbReference type="NCBI Taxonomy" id="83450"/>
    <lineage>
        <taxon>Bacteria</taxon>
        <taxon>Pseudomonadati</taxon>
        <taxon>Myxococcota</taxon>
        <taxon>Myxococcia</taxon>
        <taxon>Myxococcales</taxon>
        <taxon>Cystobacterineae</taxon>
        <taxon>Archangiaceae</taxon>
        <taxon>Archangium</taxon>
    </lineage>
</organism>
<reference evidence="2 3" key="1">
    <citation type="submission" date="2019-08" db="EMBL/GenBank/DDBJ databases">
        <title>Archangium and Cystobacter genomes.</title>
        <authorList>
            <person name="Chen I.-C.K."/>
            <person name="Wielgoss S."/>
        </authorList>
    </citation>
    <scope>NUCLEOTIDE SEQUENCE [LARGE SCALE GENOMIC DNA]</scope>
    <source>
        <strain evidence="2 3">Cbm 6</strain>
    </source>
</reference>
<keyword evidence="3" id="KW-1185">Reference proteome</keyword>
<accession>A0ABY9WYD6</accession>
<gene>
    <name evidence="2" type="ORF">F0U60_31355</name>
</gene>